<dbReference type="Proteomes" id="UP001055439">
    <property type="component" value="Chromosome 8"/>
</dbReference>
<gene>
    <name evidence="1" type="ORF">MUK42_26472</name>
</gene>
<evidence type="ECO:0000313" key="2">
    <source>
        <dbReference type="Proteomes" id="UP001055439"/>
    </source>
</evidence>
<reference evidence="1" key="1">
    <citation type="submission" date="2022-05" db="EMBL/GenBank/DDBJ databases">
        <title>The Musa troglodytarum L. genome provides insights into the mechanism of non-climacteric behaviour and enrichment of carotenoids.</title>
        <authorList>
            <person name="Wang J."/>
        </authorList>
    </citation>
    <scope>NUCLEOTIDE SEQUENCE</scope>
    <source>
        <tissue evidence="1">Leaf</tissue>
    </source>
</reference>
<accession>A0A9E7KQ72</accession>
<protein>
    <submittedName>
        <fullName evidence="1">Uncharacterized protein</fullName>
    </submittedName>
</protein>
<sequence>MTTLGVQETFSKADAGKLSDNPVPVLKVIFSVEGSSTRISTTESHNSSSLVFTPVIFCILRFSTKAVTSGAYDTARLIFLKDQPYEPSRVVVPELLDVLEGEEPPREFKFLKQLDGFLAAKGLTGEDLSTVAMAFDCPESHVVYN</sequence>
<organism evidence="1 2">
    <name type="scientific">Musa troglodytarum</name>
    <name type="common">fe'i banana</name>
    <dbReference type="NCBI Taxonomy" id="320322"/>
    <lineage>
        <taxon>Eukaryota</taxon>
        <taxon>Viridiplantae</taxon>
        <taxon>Streptophyta</taxon>
        <taxon>Embryophyta</taxon>
        <taxon>Tracheophyta</taxon>
        <taxon>Spermatophyta</taxon>
        <taxon>Magnoliopsida</taxon>
        <taxon>Liliopsida</taxon>
        <taxon>Zingiberales</taxon>
        <taxon>Musaceae</taxon>
        <taxon>Musa</taxon>
    </lineage>
</organism>
<evidence type="ECO:0000313" key="1">
    <source>
        <dbReference type="EMBL" id="URE29738.1"/>
    </source>
</evidence>
<name>A0A9E7KQ72_9LILI</name>
<proteinExistence type="predicted"/>
<dbReference type="AlphaFoldDB" id="A0A9E7KQ72"/>
<dbReference type="EMBL" id="CP097510">
    <property type="protein sequence ID" value="URE29738.1"/>
    <property type="molecule type" value="Genomic_DNA"/>
</dbReference>
<keyword evidence="2" id="KW-1185">Reference proteome</keyword>